<name>A0A0G4GDK7_9ALVE</name>
<dbReference type="PANTHER" id="PTHR37028">
    <property type="entry name" value="UNNAMED PRODUCT-RELATED"/>
    <property type="match status" value="1"/>
</dbReference>
<feature type="region of interest" description="Disordered" evidence="1">
    <location>
        <begin position="229"/>
        <end position="260"/>
    </location>
</feature>
<dbReference type="AlphaFoldDB" id="A0A0G4GDK7"/>
<feature type="region of interest" description="Disordered" evidence="1">
    <location>
        <begin position="63"/>
        <end position="86"/>
    </location>
</feature>
<evidence type="ECO:0000256" key="1">
    <source>
        <dbReference type="SAM" id="MobiDB-lite"/>
    </source>
</evidence>
<sequence length="260" mass="29608">MRRAGEIDPHPEIDPLSAAVAARRLRGEGVGHLPCEERLLLEGRRTELKKKMKEYQQTVADLEGFRPSVNSGRKGMGFEKENEGDEAEADVARGIACALALYDEAWRRKDRMTFLRDLAEEEKMRPFTFKPETNVGKPGAPSGASVLPCADETGPDSTTLYLDRLRRVREIRDRRREAELKSREQREMEECTFRPRVRGAPPFVHRIARSLQVARNAAARKQVYQEHPCSDGFSSYRASQPRFPGTVSPEDLSARRVDWK</sequence>
<gene>
    <name evidence="2" type="ORF">Cvel_21421</name>
</gene>
<organism evidence="2">
    <name type="scientific">Chromera velia CCMP2878</name>
    <dbReference type="NCBI Taxonomy" id="1169474"/>
    <lineage>
        <taxon>Eukaryota</taxon>
        <taxon>Sar</taxon>
        <taxon>Alveolata</taxon>
        <taxon>Colpodellida</taxon>
        <taxon>Chromeraceae</taxon>
        <taxon>Chromera</taxon>
    </lineage>
</organism>
<feature type="region of interest" description="Disordered" evidence="1">
    <location>
        <begin position="129"/>
        <end position="157"/>
    </location>
</feature>
<dbReference type="PANTHER" id="PTHR37028:SF4">
    <property type="entry name" value="ALMS MOTIF DOMAIN-CONTAINING PROTEIN"/>
    <property type="match status" value="1"/>
</dbReference>
<dbReference type="EMBL" id="CDMZ01001112">
    <property type="protein sequence ID" value="CEM27482.1"/>
    <property type="molecule type" value="Genomic_DNA"/>
</dbReference>
<accession>A0A0G4GDK7</accession>
<dbReference type="VEuPathDB" id="CryptoDB:Cvel_21421"/>
<reference evidence="2" key="1">
    <citation type="submission" date="2014-11" db="EMBL/GenBank/DDBJ databases">
        <authorList>
            <person name="Otto D Thomas"/>
            <person name="Naeem Raeece"/>
        </authorList>
    </citation>
    <scope>NUCLEOTIDE SEQUENCE</scope>
</reference>
<protein>
    <submittedName>
        <fullName evidence="2">Uncharacterized protein</fullName>
    </submittedName>
</protein>
<evidence type="ECO:0000313" key="2">
    <source>
        <dbReference type="EMBL" id="CEM27482.1"/>
    </source>
</evidence>
<proteinExistence type="predicted"/>